<dbReference type="InterPro" id="IPR003374">
    <property type="entry name" value="ApbE-like_sf"/>
</dbReference>
<reference evidence="12 14" key="1">
    <citation type="submission" date="2017-09" db="EMBL/GenBank/DDBJ databases">
        <authorList>
            <person name="Thomas P."/>
            <person name="Seyboldt C."/>
        </authorList>
    </citation>
    <scope>NUCLEOTIDE SEQUENCE [LARGE SCALE GENOMIC DNA]</scope>
    <source>
        <strain evidence="12 14">DSM 7534</strain>
    </source>
</reference>
<dbReference type="KEGG" id="csep:CP523_09975"/>
<evidence type="ECO:0000256" key="3">
    <source>
        <dbReference type="ARBA" id="ARBA00022630"/>
    </source>
</evidence>
<dbReference type="GO" id="GO:0046872">
    <property type="term" value="F:metal ion binding"/>
    <property type="evidence" value="ECO:0007669"/>
    <property type="project" value="UniProtKB-UniRule"/>
</dbReference>
<dbReference type="InterPro" id="IPR024932">
    <property type="entry name" value="ApbE"/>
</dbReference>
<evidence type="ECO:0000256" key="11">
    <source>
        <dbReference type="PIRSR" id="PIRSR006268-2"/>
    </source>
</evidence>
<dbReference type="GO" id="GO:0016740">
    <property type="term" value="F:transferase activity"/>
    <property type="evidence" value="ECO:0007669"/>
    <property type="project" value="UniProtKB-UniRule"/>
</dbReference>
<organism evidence="12 14">
    <name type="scientific">Clostridium septicum</name>
    <dbReference type="NCBI Taxonomy" id="1504"/>
    <lineage>
        <taxon>Bacteria</taxon>
        <taxon>Bacillati</taxon>
        <taxon>Bacillota</taxon>
        <taxon>Clostridia</taxon>
        <taxon>Eubacteriales</taxon>
        <taxon>Clostridiaceae</taxon>
        <taxon>Clostridium</taxon>
    </lineage>
</organism>
<dbReference type="Proteomes" id="UP001055437">
    <property type="component" value="Chromosome"/>
</dbReference>
<evidence type="ECO:0000313" key="14">
    <source>
        <dbReference type="Proteomes" id="UP000280586"/>
    </source>
</evidence>
<dbReference type="PIRSF" id="PIRSF006268">
    <property type="entry name" value="ApbE"/>
    <property type="match status" value="1"/>
</dbReference>
<feature type="binding site" evidence="11">
    <location>
        <position position="286"/>
    </location>
    <ligand>
        <name>Mg(2+)</name>
        <dbReference type="ChEBI" id="CHEBI:18420"/>
    </ligand>
</feature>
<evidence type="ECO:0000256" key="10">
    <source>
        <dbReference type="PIRNR" id="PIRNR006268"/>
    </source>
</evidence>
<evidence type="ECO:0000313" key="13">
    <source>
        <dbReference type="EMBL" id="USS02422.1"/>
    </source>
</evidence>
<evidence type="ECO:0000313" key="15">
    <source>
        <dbReference type="Proteomes" id="UP001055437"/>
    </source>
</evidence>
<dbReference type="EMBL" id="CP023671">
    <property type="protein sequence ID" value="AYE35854.1"/>
    <property type="molecule type" value="Genomic_DNA"/>
</dbReference>
<name>A0A9N7JP76_CLOSE</name>
<keyword evidence="15" id="KW-1185">Reference proteome</keyword>
<dbReference type="EC" id="2.7.1.180" evidence="1 10"/>
<dbReference type="RefSeq" id="WP_066676653.1">
    <property type="nucleotide sequence ID" value="NZ_CABMIZ010000017.1"/>
</dbReference>
<dbReference type="PANTHER" id="PTHR30040:SF2">
    <property type="entry name" value="FAD:PROTEIN FMN TRANSFERASE"/>
    <property type="match status" value="1"/>
</dbReference>
<keyword evidence="7 10" id="KW-0460">Magnesium</keyword>
<dbReference type="GeneID" id="303561006"/>
<evidence type="ECO:0000256" key="9">
    <source>
        <dbReference type="ARBA" id="ARBA00048540"/>
    </source>
</evidence>
<evidence type="ECO:0000313" key="12">
    <source>
        <dbReference type="EMBL" id="AYE35854.1"/>
    </source>
</evidence>
<evidence type="ECO:0000256" key="2">
    <source>
        <dbReference type="ARBA" id="ARBA00016337"/>
    </source>
</evidence>
<evidence type="ECO:0000256" key="7">
    <source>
        <dbReference type="ARBA" id="ARBA00022842"/>
    </source>
</evidence>
<feature type="binding site" evidence="11">
    <location>
        <position position="168"/>
    </location>
    <ligand>
        <name>Mg(2+)</name>
        <dbReference type="ChEBI" id="CHEBI:18420"/>
    </ligand>
</feature>
<dbReference type="Proteomes" id="UP000280586">
    <property type="component" value="Chromosome"/>
</dbReference>
<feature type="binding site" evidence="11">
    <location>
        <position position="282"/>
    </location>
    <ligand>
        <name>Mg(2+)</name>
        <dbReference type="ChEBI" id="CHEBI:18420"/>
    </ligand>
</feature>
<sequence length="337" mass="36844">MSLSILIVFTLLSITGCSKKTSSPISRSEILMGTIIKVTIFDSSNEKVLDEVFNKIKELESTLSINANGTLIDKINESAGVAPVKVDDDTYNLISKGIEYSNLSNGLFDISIGPLVKLWSIGLPEAKVPSKEEINEKLPLIDFNNIELNDTNKTIFLKKSGMLLDLGGIAKGYTADKISDILAENNIKNALIDLGGNIYTHGTKITGDDWKVGIQDPFSERGEIIGSITISNKSIVTSGIYERFIEKDGIKYHHILSPETGYPYDNDLAGITIISNKSIDGDALSTSVFAMGLKDGINFVEKLENIEAIFVTKDKRVHITSGLKDNFVITNESFVLE</sequence>
<evidence type="ECO:0000256" key="6">
    <source>
        <dbReference type="ARBA" id="ARBA00022827"/>
    </source>
</evidence>
<keyword evidence="4 10" id="KW-0808">Transferase</keyword>
<proteinExistence type="inferred from homology"/>
<keyword evidence="3 10" id="KW-0285">Flavoprotein</keyword>
<dbReference type="OrthoDB" id="9778595at2"/>
<accession>A0A9N7JP76</accession>
<evidence type="ECO:0000256" key="5">
    <source>
        <dbReference type="ARBA" id="ARBA00022723"/>
    </source>
</evidence>
<dbReference type="PANTHER" id="PTHR30040">
    <property type="entry name" value="THIAMINE BIOSYNTHESIS LIPOPROTEIN APBE"/>
    <property type="match status" value="1"/>
</dbReference>
<dbReference type="Gene3D" id="3.10.520.10">
    <property type="entry name" value="ApbE-like domains"/>
    <property type="match status" value="1"/>
</dbReference>
<evidence type="ECO:0000256" key="4">
    <source>
        <dbReference type="ARBA" id="ARBA00022679"/>
    </source>
</evidence>
<dbReference type="AlphaFoldDB" id="A0A9N7JP76"/>
<dbReference type="Pfam" id="PF02424">
    <property type="entry name" value="ApbE"/>
    <property type="match status" value="1"/>
</dbReference>
<comment type="similarity">
    <text evidence="10">Belongs to the ApbE family.</text>
</comment>
<evidence type="ECO:0000256" key="1">
    <source>
        <dbReference type="ARBA" id="ARBA00011955"/>
    </source>
</evidence>
<protein>
    <recommendedName>
        <fullName evidence="2 10">FAD:protein FMN transferase</fullName>
        <ecNumber evidence="1 10">2.7.1.180</ecNumber>
    </recommendedName>
    <alternativeName>
        <fullName evidence="8 10">Flavin transferase</fullName>
    </alternativeName>
</protein>
<dbReference type="EMBL" id="CP099799">
    <property type="protein sequence ID" value="USS02422.1"/>
    <property type="molecule type" value="Genomic_DNA"/>
</dbReference>
<keyword evidence="5 10" id="KW-0479">Metal-binding</keyword>
<reference evidence="13" key="2">
    <citation type="submission" date="2022-06" db="EMBL/GenBank/DDBJ databases">
        <authorList>
            <person name="Holder M.E."/>
            <person name="Ajami N.J."/>
            <person name="Petrosino J.F."/>
        </authorList>
    </citation>
    <scope>NUCLEOTIDE SEQUENCE</scope>
    <source>
        <strain evidence="13">RMA 8861</strain>
    </source>
</reference>
<gene>
    <name evidence="12" type="ORF">CP523_09975</name>
    <name evidence="13" type="ORF">NH397_02315</name>
</gene>
<comment type="cofactor">
    <cofactor evidence="11">
        <name>Mg(2+)</name>
        <dbReference type="ChEBI" id="CHEBI:18420"/>
    </cofactor>
    <cofactor evidence="11">
        <name>Mn(2+)</name>
        <dbReference type="ChEBI" id="CHEBI:29035"/>
    </cofactor>
    <text evidence="11">Magnesium. Can also use manganese.</text>
</comment>
<evidence type="ECO:0000256" key="8">
    <source>
        <dbReference type="ARBA" id="ARBA00031306"/>
    </source>
</evidence>
<keyword evidence="6 10" id="KW-0274">FAD</keyword>
<comment type="catalytic activity">
    <reaction evidence="9 10">
        <text>L-threonyl-[protein] + FAD = FMN-L-threonyl-[protein] + AMP + H(+)</text>
        <dbReference type="Rhea" id="RHEA:36847"/>
        <dbReference type="Rhea" id="RHEA-COMP:11060"/>
        <dbReference type="Rhea" id="RHEA-COMP:11061"/>
        <dbReference type="ChEBI" id="CHEBI:15378"/>
        <dbReference type="ChEBI" id="CHEBI:30013"/>
        <dbReference type="ChEBI" id="CHEBI:57692"/>
        <dbReference type="ChEBI" id="CHEBI:74257"/>
        <dbReference type="ChEBI" id="CHEBI:456215"/>
        <dbReference type="EC" id="2.7.1.180"/>
    </reaction>
</comment>
<dbReference type="SUPFAM" id="SSF143631">
    <property type="entry name" value="ApbE-like"/>
    <property type="match status" value="1"/>
</dbReference>